<feature type="transmembrane region" description="Helical" evidence="6">
    <location>
        <begin position="104"/>
        <end position="130"/>
    </location>
</feature>
<evidence type="ECO:0000256" key="3">
    <source>
        <dbReference type="ARBA" id="ARBA00022692"/>
    </source>
</evidence>
<evidence type="ECO:0000313" key="8">
    <source>
        <dbReference type="Proteomes" id="UP000008495"/>
    </source>
</evidence>
<reference evidence="7 8" key="1">
    <citation type="submission" date="2012-08" db="EMBL/GenBank/DDBJ databases">
        <title>Whole genome shotgun sequence of Austwickia chelonae NBRC 105200.</title>
        <authorList>
            <person name="Yoshida I."/>
            <person name="Hosoyama A."/>
            <person name="Tsuchikane K."/>
            <person name="Katsumata H."/>
            <person name="Ando Y."/>
            <person name="Ohji S."/>
            <person name="Hamada M."/>
            <person name="Tamura T."/>
            <person name="Yamazoe A."/>
            <person name="Yamazaki S."/>
            <person name="Fujita N."/>
        </authorList>
    </citation>
    <scope>NUCLEOTIDE SEQUENCE [LARGE SCALE GENOMIC DNA]</scope>
    <source>
        <strain evidence="7 8">NBRC 105200</strain>
    </source>
</reference>
<comment type="caution">
    <text evidence="7">The sequence shown here is derived from an EMBL/GenBank/DDBJ whole genome shotgun (WGS) entry which is preliminary data.</text>
</comment>
<evidence type="ECO:0000256" key="5">
    <source>
        <dbReference type="ARBA" id="ARBA00023136"/>
    </source>
</evidence>
<evidence type="ECO:0008006" key="9">
    <source>
        <dbReference type="Google" id="ProtNLM"/>
    </source>
</evidence>
<sequence>MTEPAPEQSPPSPGRLTRLSSLARLGNGGAGRHVAQLGGGTAVVMAIQLGAQVLLGHWYSDAEFATFRNLVAFATIVAMVATLRLEMTIPLAEEESGADDITRLVVVLATGASLICLPVAVVLAVGGWAVPEEYRLSVLIAPFVVWASACFTALRAYQSRKGQFRQMSDANIAGTVFTAGTQVGFGGVGFTSTGLGLGYGLGRLAAVFMMIRRSTLALKGRVDFGLIRTWKQFPTWMLLPAVLNAITVGAVSPLVTMLYGPKFAGQFGFAQMLLAVPVAMLGQAVASVFYVRFAAMQRDSQDTSQAMIRLATVLMGIALMIFVPITLLGREAFNLIWADGKWETAGFICGIMAPYLMVNFVSSPLSGYAAVKNEVRRQFLLSWIEAGLRIPALALGLWWGGPYMGILAYSVAGLLICLYWVLWVTTLSGAGLARGWGAVAIPLVVALMSSIWSFEGRVLVDQMAYVGVSLAVSVVAAGIGGLSVLKALRA</sequence>
<keyword evidence="5 6" id="KW-0472">Membrane</keyword>
<dbReference type="RefSeq" id="WP_006502903.1">
    <property type="nucleotide sequence ID" value="NZ_BAGZ01000008.1"/>
</dbReference>
<accession>K6VN53</accession>
<evidence type="ECO:0000256" key="2">
    <source>
        <dbReference type="ARBA" id="ARBA00022475"/>
    </source>
</evidence>
<evidence type="ECO:0000256" key="6">
    <source>
        <dbReference type="SAM" id="Phobius"/>
    </source>
</evidence>
<dbReference type="Pfam" id="PF13440">
    <property type="entry name" value="Polysacc_synt_3"/>
    <property type="match status" value="1"/>
</dbReference>
<dbReference type="eggNOG" id="COG2244">
    <property type="taxonomic scope" value="Bacteria"/>
</dbReference>
<feature type="transmembrane region" description="Helical" evidence="6">
    <location>
        <begin position="345"/>
        <end position="368"/>
    </location>
</feature>
<feature type="transmembrane region" description="Helical" evidence="6">
    <location>
        <begin position="406"/>
        <end position="425"/>
    </location>
</feature>
<feature type="transmembrane region" description="Helical" evidence="6">
    <location>
        <begin position="65"/>
        <end position="83"/>
    </location>
</feature>
<name>K6VN53_9MICO</name>
<keyword evidence="8" id="KW-1185">Reference proteome</keyword>
<organism evidence="7 8">
    <name type="scientific">Austwickia chelonae NBRC 105200</name>
    <dbReference type="NCBI Taxonomy" id="1184607"/>
    <lineage>
        <taxon>Bacteria</taxon>
        <taxon>Bacillati</taxon>
        <taxon>Actinomycetota</taxon>
        <taxon>Actinomycetes</taxon>
        <taxon>Micrococcales</taxon>
        <taxon>Dermatophilaceae</taxon>
        <taxon>Austwickia</taxon>
    </lineage>
</organism>
<proteinExistence type="predicted"/>
<keyword evidence="3 6" id="KW-0812">Transmembrane</keyword>
<dbReference type="Proteomes" id="UP000008495">
    <property type="component" value="Unassembled WGS sequence"/>
</dbReference>
<feature type="transmembrane region" description="Helical" evidence="6">
    <location>
        <begin position="196"/>
        <end position="215"/>
    </location>
</feature>
<feature type="transmembrane region" description="Helical" evidence="6">
    <location>
        <begin position="272"/>
        <end position="294"/>
    </location>
</feature>
<feature type="transmembrane region" description="Helical" evidence="6">
    <location>
        <begin position="380"/>
        <end position="400"/>
    </location>
</feature>
<evidence type="ECO:0000256" key="1">
    <source>
        <dbReference type="ARBA" id="ARBA00004651"/>
    </source>
</evidence>
<evidence type="ECO:0000256" key="4">
    <source>
        <dbReference type="ARBA" id="ARBA00022989"/>
    </source>
</evidence>
<dbReference type="EMBL" id="BAGZ01000008">
    <property type="protein sequence ID" value="GAB78149.1"/>
    <property type="molecule type" value="Genomic_DNA"/>
</dbReference>
<dbReference type="GO" id="GO:0005886">
    <property type="term" value="C:plasma membrane"/>
    <property type="evidence" value="ECO:0007669"/>
    <property type="project" value="UniProtKB-SubCell"/>
</dbReference>
<dbReference type="PANTHER" id="PTHR30250:SF11">
    <property type="entry name" value="O-ANTIGEN TRANSPORTER-RELATED"/>
    <property type="match status" value="1"/>
</dbReference>
<keyword evidence="2" id="KW-1003">Cell membrane</keyword>
<feature type="transmembrane region" description="Helical" evidence="6">
    <location>
        <begin position="34"/>
        <end position="59"/>
    </location>
</feature>
<dbReference type="InterPro" id="IPR050833">
    <property type="entry name" value="Poly_Biosynth_Transport"/>
</dbReference>
<dbReference type="AlphaFoldDB" id="K6VN53"/>
<feature type="transmembrane region" description="Helical" evidence="6">
    <location>
        <begin position="136"/>
        <end position="157"/>
    </location>
</feature>
<feature type="transmembrane region" description="Helical" evidence="6">
    <location>
        <begin position="236"/>
        <end position="260"/>
    </location>
</feature>
<dbReference type="STRING" id="100225.SAMN05421595_0670"/>
<feature type="transmembrane region" description="Helical" evidence="6">
    <location>
        <begin position="464"/>
        <end position="485"/>
    </location>
</feature>
<gene>
    <name evidence="7" type="ORF">AUCHE_08_03940</name>
</gene>
<dbReference type="PANTHER" id="PTHR30250">
    <property type="entry name" value="PST FAMILY PREDICTED COLANIC ACID TRANSPORTER"/>
    <property type="match status" value="1"/>
</dbReference>
<keyword evidence="4 6" id="KW-1133">Transmembrane helix</keyword>
<protein>
    <recommendedName>
        <fullName evidence="9">Polysaccharide biosynthesis protein</fullName>
    </recommendedName>
</protein>
<feature type="transmembrane region" description="Helical" evidence="6">
    <location>
        <begin position="432"/>
        <end position="452"/>
    </location>
</feature>
<evidence type="ECO:0000313" key="7">
    <source>
        <dbReference type="EMBL" id="GAB78149.1"/>
    </source>
</evidence>
<feature type="transmembrane region" description="Helical" evidence="6">
    <location>
        <begin position="306"/>
        <end position="325"/>
    </location>
</feature>
<comment type="subcellular location">
    <subcellularLocation>
        <location evidence="1">Cell membrane</location>
        <topology evidence="1">Multi-pass membrane protein</topology>
    </subcellularLocation>
</comment>